<dbReference type="SUPFAM" id="SSF50249">
    <property type="entry name" value="Nucleic acid-binding proteins"/>
    <property type="match status" value="1"/>
</dbReference>
<sequence length="110" mass="12082">MTSYCSRVMMPASTYCSSVKMATARLRIAKVGAATTGDKQERTDFFRIKCFGSQAEAHGKYLGKGSLVFVQGKIRNTKYEKDGQTVYGTDFIADKVDYLDTKAPGGSNQE</sequence>
<evidence type="ECO:0000256" key="2">
    <source>
        <dbReference type="PROSITE-ProRule" id="PRU00252"/>
    </source>
</evidence>
<dbReference type="InterPro" id="IPR000424">
    <property type="entry name" value="Primosome_PriB/ssb"/>
</dbReference>
<reference evidence="4" key="1">
    <citation type="submission" date="2020-04" db="EMBL/GenBank/DDBJ databases">
        <title>Deep metagenomics examines the oral microbiome during advanced dental caries in children, revealing novel taxa and co-occurrences with host molecules.</title>
        <authorList>
            <person name="Baker J.L."/>
            <person name="Morton J.T."/>
            <person name="Dinis M."/>
            <person name="Alvarez R."/>
            <person name="Tran N.C."/>
            <person name="Knight R."/>
            <person name="Edlund A."/>
        </authorList>
    </citation>
    <scope>NUCLEOTIDE SEQUENCE</scope>
    <source>
        <strain evidence="4">JCVI_32_bin.24</strain>
    </source>
</reference>
<dbReference type="PROSITE" id="PS50935">
    <property type="entry name" value="SSB"/>
    <property type="match status" value="1"/>
</dbReference>
<dbReference type="Proteomes" id="UP000718593">
    <property type="component" value="Unassembled WGS sequence"/>
</dbReference>
<organism evidence="4 5">
    <name type="scientific">Dechloromonas agitata</name>
    <dbReference type="NCBI Taxonomy" id="73030"/>
    <lineage>
        <taxon>Bacteria</taxon>
        <taxon>Pseudomonadati</taxon>
        <taxon>Pseudomonadota</taxon>
        <taxon>Betaproteobacteria</taxon>
        <taxon>Rhodocyclales</taxon>
        <taxon>Azonexaceae</taxon>
        <taxon>Dechloromonas</taxon>
    </lineage>
</organism>
<dbReference type="Gene3D" id="2.40.50.140">
    <property type="entry name" value="Nucleic acid-binding proteins"/>
    <property type="match status" value="1"/>
</dbReference>
<comment type="caution">
    <text evidence="4">The sequence shown here is derived from an EMBL/GenBank/DDBJ whole genome shotgun (WGS) entry which is preliminary data.</text>
</comment>
<gene>
    <name evidence="4" type="ORF">HXL68_11690</name>
</gene>
<dbReference type="AlphaFoldDB" id="A0A930BVS3"/>
<protein>
    <recommendedName>
        <fullName evidence="3">Single-stranded DNA-binding protein</fullName>
    </recommendedName>
</protein>
<dbReference type="GO" id="GO:0006260">
    <property type="term" value="P:DNA replication"/>
    <property type="evidence" value="ECO:0007669"/>
    <property type="project" value="InterPro"/>
</dbReference>
<evidence type="ECO:0000256" key="3">
    <source>
        <dbReference type="RuleBase" id="RU000524"/>
    </source>
</evidence>
<evidence type="ECO:0000313" key="5">
    <source>
        <dbReference type="Proteomes" id="UP000718593"/>
    </source>
</evidence>
<keyword evidence="1 2" id="KW-0238">DNA-binding</keyword>
<dbReference type="InterPro" id="IPR012340">
    <property type="entry name" value="NA-bd_OB-fold"/>
</dbReference>
<proteinExistence type="predicted"/>
<evidence type="ECO:0000256" key="1">
    <source>
        <dbReference type="ARBA" id="ARBA00023125"/>
    </source>
</evidence>
<accession>A0A930BVS3</accession>
<dbReference type="InterPro" id="IPR011344">
    <property type="entry name" value="ssDNA-bd"/>
</dbReference>
<evidence type="ECO:0000313" key="4">
    <source>
        <dbReference type="EMBL" id="MBF1165687.1"/>
    </source>
</evidence>
<dbReference type="NCBIfam" id="TIGR00621">
    <property type="entry name" value="ssb"/>
    <property type="match status" value="1"/>
</dbReference>
<dbReference type="GO" id="GO:0003697">
    <property type="term" value="F:single-stranded DNA binding"/>
    <property type="evidence" value="ECO:0007669"/>
    <property type="project" value="InterPro"/>
</dbReference>
<dbReference type="Pfam" id="PF00436">
    <property type="entry name" value="SSB"/>
    <property type="match status" value="1"/>
</dbReference>
<dbReference type="EMBL" id="JABZMI010000254">
    <property type="protein sequence ID" value="MBF1165687.1"/>
    <property type="molecule type" value="Genomic_DNA"/>
</dbReference>
<dbReference type="CDD" id="cd04496">
    <property type="entry name" value="SSB_OBF"/>
    <property type="match status" value="1"/>
</dbReference>
<name>A0A930BVS3_9RHOO</name>